<dbReference type="InterPro" id="IPR057746">
    <property type="entry name" value="CpnT-like_N"/>
</dbReference>
<organism evidence="2 3">
    <name type="scientific">Streptomyces actinomycinicus</name>
    <dbReference type="NCBI Taxonomy" id="1695166"/>
    <lineage>
        <taxon>Bacteria</taxon>
        <taxon>Bacillati</taxon>
        <taxon>Actinomycetota</taxon>
        <taxon>Actinomycetes</taxon>
        <taxon>Kitasatosporales</taxon>
        <taxon>Streptomycetaceae</taxon>
        <taxon>Streptomyces</taxon>
    </lineage>
</organism>
<evidence type="ECO:0000259" key="1">
    <source>
        <dbReference type="Pfam" id="PF25547"/>
    </source>
</evidence>
<sequence>MSVADKARKVVQDLTGMWWPDADEDGLRRAAKTWRDFADDVDDVTSAANKAARSIIEHNKGEAISAFDDPYWRRYHHDGHGWLKDLATAARDMAKALDAYADAVHSAKKKLEHELEIVGATLVAGTALAIFTAGISEGAAAAAALTVADMAAGLGIAVTEEIATIAGTTLATAAFAGVESITVDLAVTQPMAIALGEQKDGLNLDEARQAGVYGALLGGGFGGAGATYRAARAGGLSSFFDSIDINLPGPRMAIAGVPGELGGASGDLAAGNGYAMRTGGSEAGGAGAGGAGAGKGPWPAVSGVEGPAGGKTLRPPNARHTVSGAAHSGRNVREANSVVLRGYEQDIHQDIADIAAGKGAWDDATSRYEINGRTYGVEDTGTMYPDSGTGIVKLDRNEYAALQQISKAKGDIGAAPQLTRNPRFTNNPEAVQKALDIYNGTYSP</sequence>
<dbReference type="Gene3D" id="1.10.287.1060">
    <property type="entry name" value="ESAT-6-like"/>
    <property type="match status" value="1"/>
</dbReference>
<protein>
    <recommendedName>
        <fullName evidence="1">Outer membrane channel protein CpnT-like N-terminal domain-containing protein</fullName>
    </recommendedName>
</protein>
<reference evidence="2" key="1">
    <citation type="submission" date="2021-01" db="EMBL/GenBank/DDBJ databases">
        <title>WGS of actinomycetes isolated from Thailand.</title>
        <authorList>
            <person name="Thawai C."/>
        </authorList>
    </citation>
    <scope>NUCLEOTIDE SEQUENCE</scope>
    <source>
        <strain evidence="2">RCU-197</strain>
    </source>
</reference>
<evidence type="ECO:0000313" key="2">
    <source>
        <dbReference type="EMBL" id="MBL1083089.1"/>
    </source>
</evidence>
<dbReference type="RefSeq" id="WP_201835511.1">
    <property type="nucleotide sequence ID" value="NZ_JAERRK010000006.1"/>
</dbReference>
<proteinExistence type="predicted"/>
<accession>A0A937EJ78</accession>
<gene>
    <name evidence="2" type="ORF">JK359_14030</name>
</gene>
<keyword evidence="3" id="KW-1185">Reference proteome</keyword>
<dbReference type="AlphaFoldDB" id="A0A937EJ78"/>
<dbReference type="EMBL" id="JAERRK010000006">
    <property type="protein sequence ID" value="MBL1083089.1"/>
    <property type="molecule type" value="Genomic_DNA"/>
</dbReference>
<evidence type="ECO:0000313" key="3">
    <source>
        <dbReference type="Proteomes" id="UP000661858"/>
    </source>
</evidence>
<feature type="domain" description="Outer membrane channel protein CpnT-like N-terminal" evidence="1">
    <location>
        <begin position="13"/>
        <end position="144"/>
    </location>
</feature>
<comment type="caution">
    <text evidence="2">The sequence shown here is derived from an EMBL/GenBank/DDBJ whole genome shotgun (WGS) entry which is preliminary data.</text>
</comment>
<name>A0A937EJ78_9ACTN</name>
<dbReference type="Proteomes" id="UP000661858">
    <property type="component" value="Unassembled WGS sequence"/>
</dbReference>
<dbReference type="Pfam" id="PF25547">
    <property type="entry name" value="WXG100_2"/>
    <property type="match status" value="1"/>
</dbReference>